<proteinExistence type="predicted"/>
<protein>
    <submittedName>
        <fullName evidence="2">Uncharacterized protein</fullName>
    </submittedName>
</protein>
<organism evidence="2 3">
    <name type="scientific">Prorocentrum cordatum</name>
    <dbReference type="NCBI Taxonomy" id="2364126"/>
    <lineage>
        <taxon>Eukaryota</taxon>
        <taxon>Sar</taxon>
        <taxon>Alveolata</taxon>
        <taxon>Dinophyceae</taxon>
        <taxon>Prorocentrales</taxon>
        <taxon>Prorocentraceae</taxon>
        <taxon>Prorocentrum</taxon>
    </lineage>
</organism>
<dbReference type="EMBL" id="CAUYUJ010020394">
    <property type="protein sequence ID" value="CAK0897886.1"/>
    <property type="molecule type" value="Genomic_DNA"/>
</dbReference>
<keyword evidence="3" id="KW-1185">Reference proteome</keyword>
<evidence type="ECO:0000313" key="2">
    <source>
        <dbReference type="EMBL" id="CAK0897886.1"/>
    </source>
</evidence>
<sequence>GGSSPGSSSPASPSTAVRAPTSLRVVQRRGRDLDLQSGSDPEPEGLISLEEPMGPGDAESLVTRRSERVSVVDDRLLRVEAGGTRVAAFSFHCQCAALPWVVPLHALGVQDGLLRRISEHGDPGAEGFPRPGGAFPHLAALLRQQLFCMPEAALKTKRLKHGCVEVQGVIPFNLAVVEERYPSVHRILKMIRSATVRATRAPPTAEASAEAPEQQAVQLVYDEGEVRCRFLACGRYVAWADQEWQPILEAGRVAVVESPVECPGRELAVCLRIRDVRLKLTNFGCMGLSSVPLPDMTFRLGVTTELPPGAPAPADGEASEE</sequence>
<evidence type="ECO:0000256" key="1">
    <source>
        <dbReference type="SAM" id="MobiDB-lite"/>
    </source>
</evidence>
<gene>
    <name evidence="2" type="ORF">PCOR1329_LOCUS75934</name>
</gene>
<comment type="caution">
    <text evidence="2">The sequence shown here is derived from an EMBL/GenBank/DDBJ whole genome shotgun (WGS) entry which is preliminary data.</text>
</comment>
<feature type="non-terminal residue" evidence="2">
    <location>
        <position position="1"/>
    </location>
</feature>
<reference evidence="2" key="1">
    <citation type="submission" date="2023-10" db="EMBL/GenBank/DDBJ databases">
        <authorList>
            <person name="Chen Y."/>
            <person name="Shah S."/>
            <person name="Dougan E. K."/>
            <person name="Thang M."/>
            <person name="Chan C."/>
        </authorList>
    </citation>
    <scope>NUCLEOTIDE SEQUENCE [LARGE SCALE GENOMIC DNA]</scope>
</reference>
<feature type="non-terminal residue" evidence="2">
    <location>
        <position position="321"/>
    </location>
</feature>
<accession>A0ABN9XE32</accession>
<feature type="region of interest" description="Disordered" evidence="1">
    <location>
        <begin position="1"/>
        <end position="64"/>
    </location>
</feature>
<dbReference type="Proteomes" id="UP001189429">
    <property type="component" value="Unassembled WGS sequence"/>
</dbReference>
<name>A0ABN9XE32_9DINO</name>
<evidence type="ECO:0000313" key="3">
    <source>
        <dbReference type="Proteomes" id="UP001189429"/>
    </source>
</evidence>
<feature type="compositionally biased region" description="Low complexity" evidence="1">
    <location>
        <begin position="1"/>
        <end position="14"/>
    </location>
</feature>